<protein>
    <submittedName>
        <fullName evidence="2">Uncharacterized protein</fullName>
    </submittedName>
</protein>
<dbReference type="Proteomes" id="UP000092600">
    <property type="component" value="Unassembled WGS sequence"/>
</dbReference>
<evidence type="ECO:0000256" key="1">
    <source>
        <dbReference type="SAM" id="MobiDB-lite"/>
    </source>
</evidence>
<evidence type="ECO:0000313" key="3">
    <source>
        <dbReference type="Proteomes" id="UP000092600"/>
    </source>
</evidence>
<name>A0A199VZ38_ANACO</name>
<dbReference type="AlphaFoldDB" id="A0A199VZ38"/>
<gene>
    <name evidence="2" type="ORF">ACMD2_05742</name>
</gene>
<dbReference type="EMBL" id="LSRQ01000532">
    <property type="protein sequence ID" value="OAY82231.1"/>
    <property type="molecule type" value="Genomic_DNA"/>
</dbReference>
<accession>A0A199VZ38</accession>
<sequence>MGDGTVNVPLPRGPREQSHRPSPRGALLTPPPRKRPKKTW</sequence>
<proteinExistence type="predicted"/>
<organism evidence="2 3">
    <name type="scientific">Ananas comosus</name>
    <name type="common">Pineapple</name>
    <name type="synonym">Ananas ananas</name>
    <dbReference type="NCBI Taxonomy" id="4615"/>
    <lineage>
        <taxon>Eukaryota</taxon>
        <taxon>Viridiplantae</taxon>
        <taxon>Streptophyta</taxon>
        <taxon>Embryophyta</taxon>
        <taxon>Tracheophyta</taxon>
        <taxon>Spermatophyta</taxon>
        <taxon>Magnoliopsida</taxon>
        <taxon>Liliopsida</taxon>
        <taxon>Poales</taxon>
        <taxon>Bromeliaceae</taxon>
        <taxon>Bromelioideae</taxon>
        <taxon>Ananas</taxon>
    </lineage>
</organism>
<reference evidence="2 3" key="1">
    <citation type="journal article" date="2016" name="DNA Res.">
        <title>The draft genome of MD-2 pineapple using hybrid error correction of long reads.</title>
        <authorList>
            <person name="Redwan R.M."/>
            <person name="Saidin A."/>
            <person name="Kumar S.V."/>
        </authorList>
    </citation>
    <scope>NUCLEOTIDE SEQUENCE [LARGE SCALE GENOMIC DNA]</scope>
    <source>
        <strain evidence="3">cv. MD2</strain>
        <tissue evidence="2">Leaf</tissue>
    </source>
</reference>
<comment type="caution">
    <text evidence="2">The sequence shown here is derived from an EMBL/GenBank/DDBJ whole genome shotgun (WGS) entry which is preliminary data.</text>
</comment>
<feature type="region of interest" description="Disordered" evidence="1">
    <location>
        <begin position="1"/>
        <end position="40"/>
    </location>
</feature>
<evidence type="ECO:0000313" key="2">
    <source>
        <dbReference type="EMBL" id="OAY82231.1"/>
    </source>
</evidence>